<dbReference type="InterPro" id="IPR018306">
    <property type="entry name" value="Phage_T5_Orf172_DNA-bd"/>
</dbReference>
<gene>
    <name evidence="3" type="ORF">ACFSGI_13910</name>
</gene>
<sequence>MFVSKKRYNDALYKINELQEANELKDTQLLKNEEMIIYLKKEFKLITQIYRDTKSELNKTIKSANTIEELKSQEEIIKSDILYESIKLSDLKENIVSIEKKLKTIDTEIIKKSKFTIPDLQNSIKELEFQEINIKSNISHENIKLSSLKKEALSIEKKLKILDNEIRDKNNEKMDIELDLKISIEELKSQEKMLKSIIVCDSLTVDSLKENSNSIERKIEILNNELISKSNLKIKLNLDIENITIKKEHLENSIEDLLEKHDKDKILLNKEIEKISNNKYLLASTLERKLLQELKQNVILYEKTINNLNVELEKLDKKLINKNIEYEEFKELKKSLILLREEKDLQEVAFYKSIFPFNTTEKFKDELFENNLKQKEMIKLKKVINSEIDWTVNGSVREGRKMTDLNIKSMIRSYNTECDNAISNLKYSTFNSTVTRINKSRDAINKLNEKNVLSISESYHKLKLKELRLVYELKIFEKNEKETLRIFREEERERKKVEQETKEKLLELSLHEKQVEKQLVDLNKEFIQTNGENVSLLNKIKKLEDSLALVLKKREEIHQRHLIGKSGYVYIISNIGTLGENIYKIGMTRRLEPSDRIKELSGAAVPFEYDVHAMILTDDAPRLENHLHSVFHSNRVNLINNRKEFFNVTLDKIKKEVFSIIGKNVVFEDMPQALQYFETLSIKNGIYNEVQIPDFLFNSNSQIVL</sequence>
<evidence type="ECO:0000313" key="3">
    <source>
        <dbReference type="EMBL" id="MFD1991066.1"/>
    </source>
</evidence>
<comment type="caution">
    <text evidence="3">The sequence shown here is derived from an EMBL/GenBank/DDBJ whole genome shotgun (WGS) entry which is preliminary data.</text>
</comment>
<dbReference type="InterPro" id="IPR025280">
    <property type="entry name" value="SNIPE"/>
</dbReference>
<accession>A0ABW4UUG3</accession>
<evidence type="ECO:0000256" key="1">
    <source>
        <dbReference type="SAM" id="Coils"/>
    </source>
</evidence>
<feature type="coiled-coil region" evidence="1">
    <location>
        <begin position="145"/>
        <end position="179"/>
    </location>
</feature>
<dbReference type="Pfam" id="PF13455">
    <property type="entry name" value="MUG113"/>
    <property type="match status" value="1"/>
</dbReference>
<dbReference type="SMART" id="SM00974">
    <property type="entry name" value="T5orf172"/>
    <property type="match status" value="1"/>
</dbReference>
<dbReference type="Pfam" id="PF13250">
    <property type="entry name" value="SNIPE"/>
    <property type="match status" value="1"/>
</dbReference>
<organism evidence="3 4">
    <name type="scientific">Paenibacillus nicotianae</name>
    <dbReference type="NCBI Taxonomy" id="1526551"/>
    <lineage>
        <taxon>Bacteria</taxon>
        <taxon>Bacillati</taxon>
        <taxon>Bacillota</taxon>
        <taxon>Bacilli</taxon>
        <taxon>Bacillales</taxon>
        <taxon>Paenibacillaceae</taxon>
        <taxon>Paenibacillus</taxon>
    </lineage>
</organism>
<evidence type="ECO:0000313" key="4">
    <source>
        <dbReference type="Proteomes" id="UP001597403"/>
    </source>
</evidence>
<protein>
    <submittedName>
        <fullName evidence="3">DUF4041 domain-containing protein</fullName>
    </submittedName>
</protein>
<dbReference type="Proteomes" id="UP001597403">
    <property type="component" value="Unassembled WGS sequence"/>
</dbReference>
<feature type="coiled-coil region" evidence="1">
    <location>
        <begin position="205"/>
        <end position="332"/>
    </location>
</feature>
<dbReference type="EMBL" id="JBHUGF010000010">
    <property type="protein sequence ID" value="MFD1991066.1"/>
    <property type="molecule type" value="Genomic_DNA"/>
</dbReference>
<reference evidence="4" key="1">
    <citation type="journal article" date="2019" name="Int. J. Syst. Evol. Microbiol.">
        <title>The Global Catalogue of Microorganisms (GCM) 10K type strain sequencing project: providing services to taxonomists for standard genome sequencing and annotation.</title>
        <authorList>
            <consortium name="The Broad Institute Genomics Platform"/>
            <consortium name="The Broad Institute Genome Sequencing Center for Infectious Disease"/>
            <person name="Wu L."/>
            <person name="Ma J."/>
        </authorList>
    </citation>
    <scope>NUCLEOTIDE SEQUENCE [LARGE SCALE GENOMIC DNA]</scope>
    <source>
        <strain evidence="4">CGMCC 1.15067</strain>
    </source>
</reference>
<name>A0ABW4UUG3_9BACL</name>
<evidence type="ECO:0000259" key="2">
    <source>
        <dbReference type="SMART" id="SM00974"/>
    </source>
</evidence>
<dbReference type="RefSeq" id="WP_204824702.1">
    <property type="nucleotide sequence ID" value="NZ_JBHUGF010000010.1"/>
</dbReference>
<feature type="coiled-coil region" evidence="1">
    <location>
        <begin position="480"/>
        <end position="560"/>
    </location>
</feature>
<feature type="domain" description="Bacteriophage T5 Orf172 DNA-binding" evidence="2">
    <location>
        <begin position="577"/>
        <end position="660"/>
    </location>
</feature>
<keyword evidence="1" id="KW-0175">Coiled coil</keyword>
<keyword evidence="4" id="KW-1185">Reference proteome</keyword>
<proteinExistence type="predicted"/>